<evidence type="ECO:0000256" key="3">
    <source>
        <dbReference type="ARBA" id="ARBA00023004"/>
    </source>
</evidence>
<dbReference type="PANTHER" id="PTHR37164:SF1">
    <property type="entry name" value="BACTERIOHEMERYTHRIN"/>
    <property type="match status" value="1"/>
</dbReference>
<dbReference type="InterPro" id="IPR012312">
    <property type="entry name" value="Hemerythrin-like"/>
</dbReference>
<dbReference type="AlphaFoldDB" id="A0A9Y2AJQ6"/>
<feature type="domain" description="Hemerythrin-like" evidence="4">
    <location>
        <begin position="11"/>
        <end position="127"/>
    </location>
</feature>
<evidence type="ECO:0000313" key="5">
    <source>
        <dbReference type="EMBL" id="WIW71152.1"/>
    </source>
</evidence>
<dbReference type="CDD" id="cd12107">
    <property type="entry name" value="Hemerythrin"/>
    <property type="match status" value="1"/>
</dbReference>
<dbReference type="Pfam" id="PF01814">
    <property type="entry name" value="Hemerythrin"/>
    <property type="match status" value="1"/>
</dbReference>
<dbReference type="NCBIfam" id="TIGR02481">
    <property type="entry name" value="hemeryth_dom"/>
    <property type="match status" value="1"/>
</dbReference>
<reference evidence="5" key="1">
    <citation type="submission" date="2023-03" db="EMBL/GenBank/DDBJ databases">
        <title>Selenobaculum gbiensis gen. nov. sp. nov., a new bacterium isolated from the gut microbiota of IBD patient.</title>
        <authorList>
            <person name="Yeo S."/>
            <person name="Park H."/>
            <person name="Huh C.S."/>
        </authorList>
    </citation>
    <scope>NUCLEOTIDE SEQUENCE</scope>
    <source>
        <strain evidence="5">ICN-92133</strain>
    </source>
</reference>
<dbReference type="PANTHER" id="PTHR37164">
    <property type="entry name" value="BACTERIOHEMERYTHRIN"/>
    <property type="match status" value="1"/>
</dbReference>
<sequence>MMYEFTDDYLTGVEQIDNEHRKLFAIANEAYELLKDNFVSDKYDYIREILEELRGYTKTHFAHEEEYMDKIQYRRRFSQKIQHAEFIKKLEDIDLDGIDENQQETLLEILDFLANWLVSHIKKSDTLINK</sequence>
<dbReference type="NCBIfam" id="NF033749">
    <property type="entry name" value="bact_hemeryth"/>
    <property type="match status" value="1"/>
</dbReference>
<evidence type="ECO:0000256" key="1">
    <source>
        <dbReference type="ARBA" id="ARBA00010587"/>
    </source>
</evidence>
<keyword evidence="6" id="KW-1185">Reference proteome</keyword>
<dbReference type="KEGG" id="sgbi:P3F81_02145"/>
<organism evidence="5 6">
    <name type="scientific">Selenobaculum gibii</name>
    <dbReference type="NCBI Taxonomy" id="3054208"/>
    <lineage>
        <taxon>Bacteria</taxon>
        <taxon>Bacillati</taxon>
        <taxon>Bacillota</taxon>
        <taxon>Negativicutes</taxon>
        <taxon>Selenomonadales</taxon>
        <taxon>Selenomonadaceae</taxon>
        <taxon>Selenobaculum</taxon>
    </lineage>
</organism>
<name>A0A9Y2AJQ6_9FIRM</name>
<proteinExistence type="inferred from homology"/>
<dbReference type="Gene3D" id="1.20.120.50">
    <property type="entry name" value="Hemerythrin-like"/>
    <property type="match status" value="1"/>
</dbReference>
<dbReference type="InterPro" id="IPR012827">
    <property type="entry name" value="Hemerythrin_metal-bd"/>
</dbReference>
<evidence type="ECO:0000259" key="4">
    <source>
        <dbReference type="Pfam" id="PF01814"/>
    </source>
</evidence>
<evidence type="ECO:0000256" key="2">
    <source>
        <dbReference type="ARBA" id="ARBA00022723"/>
    </source>
</evidence>
<gene>
    <name evidence="5" type="ORF">P3F81_02145</name>
</gene>
<dbReference type="Proteomes" id="UP001243623">
    <property type="component" value="Chromosome"/>
</dbReference>
<dbReference type="GO" id="GO:0046872">
    <property type="term" value="F:metal ion binding"/>
    <property type="evidence" value="ECO:0007669"/>
    <property type="project" value="UniProtKB-KW"/>
</dbReference>
<dbReference type="EMBL" id="CP120678">
    <property type="protein sequence ID" value="WIW71152.1"/>
    <property type="molecule type" value="Genomic_DNA"/>
</dbReference>
<dbReference type="InterPro" id="IPR035938">
    <property type="entry name" value="Hemerythrin-like_sf"/>
</dbReference>
<dbReference type="RefSeq" id="WP_147666768.1">
    <property type="nucleotide sequence ID" value="NZ_CP120678.1"/>
</dbReference>
<comment type="similarity">
    <text evidence="1">Belongs to the hemerythrin family.</text>
</comment>
<keyword evidence="3" id="KW-0408">Iron</keyword>
<keyword evidence="2" id="KW-0479">Metal-binding</keyword>
<accession>A0A9Y2AJQ6</accession>
<protein>
    <submittedName>
        <fullName evidence="5">Bacteriohemerythrin</fullName>
    </submittedName>
</protein>
<dbReference type="SUPFAM" id="SSF47188">
    <property type="entry name" value="Hemerythrin-like"/>
    <property type="match status" value="1"/>
</dbReference>
<evidence type="ECO:0000313" key="6">
    <source>
        <dbReference type="Proteomes" id="UP001243623"/>
    </source>
</evidence>
<dbReference type="InterPro" id="IPR050669">
    <property type="entry name" value="Hemerythrin"/>
</dbReference>